<feature type="domain" description="DUF7882" evidence="1">
    <location>
        <begin position="1"/>
        <end position="94"/>
    </location>
</feature>
<evidence type="ECO:0000259" key="1">
    <source>
        <dbReference type="Pfam" id="PF25355"/>
    </source>
</evidence>
<dbReference type="Pfam" id="PF25355">
    <property type="entry name" value="DUF7882"/>
    <property type="match status" value="1"/>
</dbReference>
<protein>
    <recommendedName>
        <fullName evidence="1">DUF7882 domain-containing protein</fullName>
    </recommendedName>
</protein>
<evidence type="ECO:0000313" key="3">
    <source>
        <dbReference type="Proteomes" id="UP000515708"/>
    </source>
</evidence>
<reference evidence="2 3" key="1">
    <citation type="journal article" date="2020" name="Front. Microbiol.">
        <title>Design of Bacterial Strain-Specific qPCR Assays Using NGS Data and Publicly Available Resources and Its Application to Track Biocontrol Strains.</title>
        <authorList>
            <person name="Hernandez I."/>
            <person name="Sant C."/>
            <person name="Martinez R."/>
            <person name="Fernandez C."/>
        </authorList>
    </citation>
    <scope>NUCLEOTIDE SEQUENCE [LARGE SCALE GENOMIC DNA]</scope>
    <source>
        <strain evidence="2 3">B24</strain>
    </source>
</reference>
<dbReference type="Proteomes" id="UP000515708">
    <property type="component" value="Chromosome"/>
</dbReference>
<dbReference type="RefSeq" id="WP_182255303.1">
    <property type="nucleotide sequence ID" value="NZ_CP043732.1"/>
</dbReference>
<proteinExistence type="predicted"/>
<name>A0A7D7WG44_9MICO</name>
<dbReference type="EMBL" id="CP043732">
    <property type="protein sequence ID" value="QMU96654.1"/>
    <property type="molecule type" value="Genomic_DNA"/>
</dbReference>
<sequence>MGTLHYGATGDPIEMPDRILAHLKVLISTKLRRNESFSLSWDRLTDGAVERSSIWLHCSIPLQFQMDAEAAKQLDRTYLQQLADQANSSAGVVIDLCDQVIEREITEIDVRTPTLARVA</sequence>
<accession>A0A7D7WG44</accession>
<gene>
    <name evidence="2" type="ORF">FVO59_05065</name>
</gene>
<dbReference type="InterPro" id="IPR057204">
    <property type="entry name" value="DUF7882"/>
</dbReference>
<evidence type="ECO:0000313" key="2">
    <source>
        <dbReference type="EMBL" id="QMU96654.1"/>
    </source>
</evidence>
<dbReference type="AlphaFoldDB" id="A0A7D7WG44"/>
<organism evidence="2 3">
    <name type="scientific">Microbacterium esteraromaticum</name>
    <dbReference type="NCBI Taxonomy" id="57043"/>
    <lineage>
        <taxon>Bacteria</taxon>
        <taxon>Bacillati</taxon>
        <taxon>Actinomycetota</taxon>
        <taxon>Actinomycetes</taxon>
        <taxon>Micrococcales</taxon>
        <taxon>Microbacteriaceae</taxon>
        <taxon>Microbacterium</taxon>
    </lineage>
</organism>